<dbReference type="SMART" id="SM00387">
    <property type="entry name" value="HATPase_c"/>
    <property type="match status" value="1"/>
</dbReference>
<evidence type="ECO:0000256" key="6">
    <source>
        <dbReference type="ARBA" id="ARBA00022777"/>
    </source>
</evidence>
<dbReference type="PANTHER" id="PTHR43065">
    <property type="entry name" value="SENSOR HISTIDINE KINASE"/>
    <property type="match status" value="1"/>
</dbReference>
<dbReference type="InterPro" id="IPR036890">
    <property type="entry name" value="HATPase_C_sf"/>
</dbReference>
<dbReference type="InterPro" id="IPR029016">
    <property type="entry name" value="GAF-like_dom_sf"/>
</dbReference>
<evidence type="ECO:0000256" key="2">
    <source>
        <dbReference type="ARBA" id="ARBA00012438"/>
    </source>
</evidence>
<dbReference type="CDD" id="cd00082">
    <property type="entry name" value="HisKA"/>
    <property type="match status" value="1"/>
</dbReference>
<dbReference type="Pfam" id="PF00512">
    <property type="entry name" value="HisKA"/>
    <property type="match status" value="1"/>
</dbReference>
<keyword evidence="7" id="KW-0067">ATP-binding</keyword>
<dbReference type="Proteomes" id="UP000315711">
    <property type="component" value="Unassembled WGS sequence"/>
</dbReference>
<keyword evidence="6 10" id="KW-0418">Kinase</keyword>
<evidence type="ECO:0000256" key="4">
    <source>
        <dbReference type="ARBA" id="ARBA00022679"/>
    </source>
</evidence>
<dbReference type="SUPFAM" id="SSF55781">
    <property type="entry name" value="GAF domain-like"/>
    <property type="match status" value="1"/>
</dbReference>
<dbReference type="Gene3D" id="1.10.287.130">
    <property type="match status" value="1"/>
</dbReference>
<dbReference type="SUPFAM" id="SSF47384">
    <property type="entry name" value="Homodimeric domain of signal transducing histidine kinase"/>
    <property type="match status" value="1"/>
</dbReference>
<dbReference type="InterPro" id="IPR003661">
    <property type="entry name" value="HisK_dim/P_dom"/>
</dbReference>
<evidence type="ECO:0000259" key="9">
    <source>
        <dbReference type="PROSITE" id="PS50109"/>
    </source>
</evidence>
<dbReference type="EMBL" id="VLKZ01000006">
    <property type="protein sequence ID" value="TWI56001.1"/>
    <property type="molecule type" value="Genomic_DNA"/>
</dbReference>
<name>A0A562QGY4_9BACI</name>
<comment type="catalytic activity">
    <reaction evidence="1">
        <text>ATP + protein L-histidine = ADP + protein N-phospho-L-histidine.</text>
        <dbReference type="EC" id="2.7.13.3"/>
    </reaction>
</comment>
<gene>
    <name evidence="10" type="ORF">IQ10_02605</name>
</gene>
<dbReference type="OrthoDB" id="9815750at2"/>
<dbReference type="InterPro" id="IPR036097">
    <property type="entry name" value="HisK_dim/P_sf"/>
</dbReference>
<dbReference type="PROSITE" id="PS50109">
    <property type="entry name" value="HIS_KIN"/>
    <property type="match status" value="1"/>
</dbReference>
<dbReference type="GO" id="GO:0000155">
    <property type="term" value="F:phosphorelay sensor kinase activity"/>
    <property type="evidence" value="ECO:0007669"/>
    <property type="project" value="InterPro"/>
</dbReference>
<dbReference type="SMART" id="SM00388">
    <property type="entry name" value="HisKA"/>
    <property type="match status" value="1"/>
</dbReference>
<dbReference type="InterPro" id="IPR004358">
    <property type="entry name" value="Sig_transdc_His_kin-like_C"/>
</dbReference>
<dbReference type="InterPro" id="IPR005467">
    <property type="entry name" value="His_kinase_dom"/>
</dbReference>
<dbReference type="PRINTS" id="PR00344">
    <property type="entry name" value="BCTRLSENSOR"/>
</dbReference>
<dbReference type="GO" id="GO:0005524">
    <property type="term" value="F:ATP binding"/>
    <property type="evidence" value="ECO:0007669"/>
    <property type="project" value="UniProtKB-KW"/>
</dbReference>
<keyword evidence="11" id="KW-1185">Reference proteome</keyword>
<dbReference type="Gene3D" id="3.30.450.40">
    <property type="match status" value="1"/>
</dbReference>
<keyword evidence="4" id="KW-0808">Transferase</keyword>
<dbReference type="SUPFAM" id="SSF55874">
    <property type="entry name" value="ATPase domain of HSP90 chaperone/DNA topoisomerase II/histidine kinase"/>
    <property type="match status" value="1"/>
</dbReference>
<evidence type="ECO:0000256" key="1">
    <source>
        <dbReference type="ARBA" id="ARBA00000085"/>
    </source>
</evidence>
<sequence>MLDAIYDANIGSYLGMPVYLSNGKMFGTVCAIDPEPYAFNDQEIEAIERLSSLVSVILENATRSSYDEYNDKLMRLEKLALLGQLSAGLAHELRNPMQSVRGFVQLLFEDKKEEHYRDIVLGELDRINDLVSDFLLVTQPTAPKRVDHDLKQIVTDTVEFIESEATLHNVEITLSLKTPKTHVSVDESQIKQVLINVLKNAIEAGCKEKGKVDIEVNTYNDHEVVIEVTDNGSGIPISIIGRIGEPFFSTKEGGTGLGLSISQRIIQEHKGTIRFENGEDGTKVIIGLPLLERKASDDELPVRESYAY</sequence>
<dbReference type="Pfam" id="PF01590">
    <property type="entry name" value="GAF"/>
    <property type="match status" value="1"/>
</dbReference>
<accession>A0A562QGY4</accession>
<dbReference type="Pfam" id="PF02518">
    <property type="entry name" value="HATPase_c"/>
    <property type="match status" value="1"/>
</dbReference>
<organism evidence="10 11">
    <name type="scientific">Halalkalibacter nanhaiisediminis</name>
    <dbReference type="NCBI Taxonomy" id="688079"/>
    <lineage>
        <taxon>Bacteria</taxon>
        <taxon>Bacillati</taxon>
        <taxon>Bacillota</taxon>
        <taxon>Bacilli</taxon>
        <taxon>Bacillales</taxon>
        <taxon>Bacillaceae</taxon>
        <taxon>Halalkalibacter</taxon>
    </lineage>
</organism>
<dbReference type="InterPro" id="IPR003594">
    <property type="entry name" value="HATPase_dom"/>
</dbReference>
<feature type="domain" description="Histidine kinase" evidence="9">
    <location>
        <begin position="88"/>
        <end position="292"/>
    </location>
</feature>
<keyword evidence="8" id="KW-0902">Two-component regulatory system</keyword>
<evidence type="ECO:0000256" key="3">
    <source>
        <dbReference type="ARBA" id="ARBA00022553"/>
    </source>
</evidence>
<evidence type="ECO:0000313" key="11">
    <source>
        <dbReference type="Proteomes" id="UP000315711"/>
    </source>
</evidence>
<protein>
    <recommendedName>
        <fullName evidence="2">histidine kinase</fullName>
        <ecNumber evidence="2">2.7.13.3</ecNumber>
    </recommendedName>
</protein>
<reference evidence="10 11" key="1">
    <citation type="journal article" date="2015" name="Stand. Genomic Sci.">
        <title>Genomic Encyclopedia of Bacterial and Archaeal Type Strains, Phase III: the genomes of soil and plant-associated and newly described type strains.</title>
        <authorList>
            <person name="Whitman W.B."/>
            <person name="Woyke T."/>
            <person name="Klenk H.P."/>
            <person name="Zhou Y."/>
            <person name="Lilburn T.G."/>
            <person name="Beck B.J."/>
            <person name="De Vos P."/>
            <person name="Vandamme P."/>
            <person name="Eisen J.A."/>
            <person name="Garrity G."/>
            <person name="Hugenholtz P."/>
            <person name="Kyrpides N.C."/>
        </authorList>
    </citation>
    <scope>NUCLEOTIDE SEQUENCE [LARGE SCALE GENOMIC DNA]</scope>
    <source>
        <strain evidence="10 11">CGMCC 1.10116</strain>
    </source>
</reference>
<dbReference type="InterPro" id="IPR003018">
    <property type="entry name" value="GAF"/>
</dbReference>
<evidence type="ECO:0000256" key="8">
    <source>
        <dbReference type="ARBA" id="ARBA00023012"/>
    </source>
</evidence>
<dbReference type="PANTHER" id="PTHR43065:SF10">
    <property type="entry name" value="PEROXIDE STRESS-ACTIVATED HISTIDINE KINASE MAK3"/>
    <property type="match status" value="1"/>
</dbReference>
<evidence type="ECO:0000313" key="10">
    <source>
        <dbReference type="EMBL" id="TWI56001.1"/>
    </source>
</evidence>
<dbReference type="AlphaFoldDB" id="A0A562QGY4"/>
<comment type="caution">
    <text evidence="10">The sequence shown here is derived from an EMBL/GenBank/DDBJ whole genome shotgun (WGS) entry which is preliminary data.</text>
</comment>
<evidence type="ECO:0000256" key="7">
    <source>
        <dbReference type="ARBA" id="ARBA00022840"/>
    </source>
</evidence>
<evidence type="ECO:0000256" key="5">
    <source>
        <dbReference type="ARBA" id="ARBA00022741"/>
    </source>
</evidence>
<dbReference type="Gene3D" id="3.30.565.10">
    <property type="entry name" value="Histidine kinase-like ATPase, C-terminal domain"/>
    <property type="match status" value="1"/>
</dbReference>
<proteinExistence type="predicted"/>
<dbReference type="EC" id="2.7.13.3" evidence="2"/>
<keyword evidence="3" id="KW-0597">Phosphoprotein</keyword>
<keyword evidence="5" id="KW-0547">Nucleotide-binding</keyword>